<evidence type="ECO:0000313" key="4">
    <source>
        <dbReference type="Proteomes" id="UP000321424"/>
    </source>
</evidence>
<dbReference type="EMBL" id="BJXA01000003">
    <property type="protein sequence ID" value="GEM36502.1"/>
    <property type="molecule type" value="Genomic_DNA"/>
</dbReference>
<gene>
    <name evidence="3" type="ORF">NN4_10210</name>
</gene>
<keyword evidence="1" id="KW-0812">Transmembrane</keyword>
<feature type="domain" description="DUF1707" evidence="2">
    <location>
        <begin position="11"/>
        <end position="63"/>
    </location>
</feature>
<dbReference type="Pfam" id="PF08044">
    <property type="entry name" value="DUF1707"/>
    <property type="match status" value="1"/>
</dbReference>
<dbReference type="PANTHER" id="PTHR40763">
    <property type="entry name" value="MEMBRANE PROTEIN-RELATED"/>
    <property type="match status" value="1"/>
</dbReference>
<dbReference type="PANTHER" id="PTHR40763:SF4">
    <property type="entry name" value="DUF1707 DOMAIN-CONTAINING PROTEIN"/>
    <property type="match status" value="1"/>
</dbReference>
<comment type="caution">
    <text evidence="3">The sequence shown here is derived from an EMBL/GenBank/DDBJ whole genome shotgun (WGS) entry which is preliminary data.</text>
</comment>
<reference evidence="3 4" key="1">
    <citation type="submission" date="2019-07" db="EMBL/GenBank/DDBJ databases">
        <title>Whole genome shotgun sequence of Nocardia ninae NBRC 108245.</title>
        <authorList>
            <person name="Hosoyama A."/>
            <person name="Uohara A."/>
            <person name="Ohji S."/>
            <person name="Ichikawa N."/>
        </authorList>
    </citation>
    <scope>NUCLEOTIDE SEQUENCE [LARGE SCALE GENOMIC DNA]</scope>
    <source>
        <strain evidence="3 4">NBRC 108245</strain>
    </source>
</reference>
<dbReference type="InterPro" id="IPR012551">
    <property type="entry name" value="DUF1707_SHOCT-like"/>
</dbReference>
<proteinExistence type="predicted"/>
<keyword evidence="1" id="KW-0472">Membrane</keyword>
<dbReference type="OrthoDB" id="3534574at2"/>
<dbReference type="RefSeq" id="WP_147128755.1">
    <property type="nucleotide sequence ID" value="NZ_BJXA01000003.1"/>
</dbReference>
<keyword evidence="1" id="KW-1133">Transmembrane helix</keyword>
<dbReference type="Proteomes" id="UP000321424">
    <property type="component" value="Unassembled WGS sequence"/>
</dbReference>
<evidence type="ECO:0000313" key="3">
    <source>
        <dbReference type="EMBL" id="GEM36502.1"/>
    </source>
</evidence>
<accession>A0A511M793</accession>
<name>A0A511M793_9NOCA</name>
<feature type="transmembrane region" description="Helical" evidence="1">
    <location>
        <begin position="80"/>
        <end position="99"/>
    </location>
</feature>
<evidence type="ECO:0000259" key="2">
    <source>
        <dbReference type="Pfam" id="PF08044"/>
    </source>
</evidence>
<evidence type="ECO:0000256" key="1">
    <source>
        <dbReference type="SAM" id="Phobius"/>
    </source>
</evidence>
<dbReference type="AlphaFoldDB" id="A0A511M793"/>
<keyword evidence="4" id="KW-1185">Reference proteome</keyword>
<protein>
    <recommendedName>
        <fullName evidence="2">DUF1707 domain-containing protein</fullName>
    </recommendedName>
</protein>
<sequence>MTEPYRAQPSVRAGDADRERVAAHLQAEVGTGRLTLAEYSDRLDAAYHAKTIGELRALTRDLPVVAASAKPQPSRSRAPVIAALAAAGVLAVLTLGFVAGPPAGALSDMAEHMDTMTSQMGQPCH</sequence>
<organism evidence="3 4">
    <name type="scientific">Nocardia ninae NBRC 108245</name>
    <dbReference type="NCBI Taxonomy" id="1210091"/>
    <lineage>
        <taxon>Bacteria</taxon>
        <taxon>Bacillati</taxon>
        <taxon>Actinomycetota</taxon>
        <taxon>Actinomycetes</taxon>
        <taxon>Mycobacteriales</taxon>
        <taxon>Nocardiaceae</taxon>
        <taxon>Nocardia</taxon>
    </lineage>
</organism>